<dbReference type="EMBL" id="MU825397">
    <property type="protein sequence ID" value="KAJ7394132.1"/>
    <property type="molecule type" value="Genomic_DNA"/>
</dbReference>
<dbReference type="CDD" id="cd23553">
    <property type="entry name" value="TFP_LU_ECD_Ly6PGE"/>
    <property type="match status" value="1"/>
</dbReference>
<reference evidence="2" key="1">
    <citation type="submission" date="2023-01" db="EMBL/GenBank/DDBJ databases">
        <title>Genome assembly of the deep-sea coral Lophelia pertusa.</title>
        <authorList>
            <person name="Herrera S."/>
            <person name="Cordes E."/>
        </authorList>
    </citation>
    <scope>NUCLEOTIDE SEQUENCE</scope>
    <source>
        <strain evidence="2">USNM1676648</strain>
        <tissue evidence="2">Polyp</tissue>
    </source>
</reference>
<organism evidence="2 3">
    <name type="scientific">Desmophyllum pertusum</name>
    <dbReference type="NCBI Taxonomy" id="174260"/>
    <lineage>
        <taxon>Eukaryota</taxon>
        <taxon>Metazoa</taxon>
        <taxon>Cnidaria</taxon>
        <taxon>Anthozoa</taxon>
        <taxon>Hexacorallia</taxon>
        <taxon>Scleractinia</taxon>
        <taxon>Caryophylliina</taxon>
        <taxon>Caryophylliidae</taxon>
        <taxon>Desmophyllum</taxon>
    </lineage>
</organism>
<protein>
    <submittedName>
        <fullName evidence="2">Uncharacterized protein</fullName>
    </submittedName>
</protein>
<dbReference type="Proteomes" id="UP001163046">
    <property type="component" value="Unassembled WGS sequence"/>
</dbReference>
<dbReference type="Gene3D" id="2.10.60.10">
    <property type="entry name" value="CD59"/>
    <property type="match status" value="1"/>
</dbReference>
<proteinExistence type="predicted"/>
<evidence type="ECO:0000313" key="3">
    <source>
        <dbReference type="Proteomes" id="UP001163046"/>
    </source>
</evidence>
<comment type="caution">
    <text evidence="2">The sequence shown here is derived from an EMBL/GenBank/DDBJ whole genome shotgun (WGS) entry which is preliminary data.</text>
</comment>
<evidence type="ECO:0000313" key="2">
    <source>
        <dbReference type="EMBL" id="KAJ7394132.1"/>
    </source>
</evidence>
<name>A0A9X0A688_9CNID</name>
<keyword evidence="1" id="KW-0732">Signal</keyword>
<sequence>MKYPSICLLILVMPVTFAAYRQPIKCYKCDGNNEECSLTAMHADIEKYTVDCVRDYQKCITIVMEQSGRKLVTKKCANDSICRKDIGRCDGSVRSTGGGRKTERLCTAWCCKDYMCNNASLLSPAHLVMVLAFKFVALV</sequence>
<evidence type="ECO:0000256" key="1">
    <source>
        <dbReference type="SAM" id="SignalP"/>
    </source>
</evidence>
<feature type="signal peptide" evidence="1">
    <location>
        <begin position="1"/>
        <end position="18"/>
    </location>
</feature>
<gene>
    <name evidence="2" type="ORF">OS493_003810</name>
</gene>
<dbReference type="AlphaFoldDB" id="A0A9X0A688"/>
<keyword evidence="3" id="KW-1185">Reference proteome</keyword>
<accession>A0A9X0A688</accession>
<dbReference type="OrthoDB" id="5945173at2759"/>
<dbReference type="InterPro" id="IPR045860">
    <property type="entry name" value="Snake_toxin-like_sf"/>
</dbReference>
<feature type="chain" id="PRO_5040870604" evidence="1">
    <location>
        <begin position="19"/>
        <end position="139"/>
    </location>
</feature>